<evidence type="ECO:0000313" key="2">
    <source>
        <dbReference type="EMBL" id="BBH16212.1"/>
    </source>
</evidence>
<proteinExistence type="predicted"/>
<dbReference type="PRINTS" id="PR00111">
    <property type="entry name" value="ABHYDROLASE"/>
</dbReference>
<evidence type="ECO:0000259" key="1">
    <source>
        <dbReference type="Pfam" id="PF00561"/>
    </source>
</evidence>
<organism evidence="2 3">
    <name type="scientific">Nocardioides baekrokdamisoli</name>
    <dbReference type="NCBI Taxonomy" id="1804624"/>
    <lineage>
        <taxon>Bacteria</taxon>
        <taxon>Bacillati</taxon>
        <taxon>Actinomycetota</taxon>
        <taxon>Actinomycetes</taxon>
        <taxon>Propionibacteriales</taxon>
        <taxon>Nocardioidaceae</taxon>
        <taxon>Nocardioides</taxon>
    </lineage>
</organism>
<dbReference type="EMBL" id="AP019307">
    <property type="protein sequence ID" value="BBH16212.1"/>
    <property type="molecule type" value="Genomic_DNA"/>
</dbReference>
<accession>A0A3G9ICW1</accession>
<dbReference type="GO" id="GO:0003824">
    <property type="term" value="F:catalytic activity"/>
    <property type="evidence" value="ECO:0007669"/>
    <property type="project" value="UniProtKB-ARBA"/>
</dbReference>
<feature type="domain" description="AB hydrolase-1" evidence="1">
    <location>
        <begin position="21"/>
        <end position="134"/>
    </location>
</feature>
<dbReference type="Pfam" id="PF00561">
    <property type="entry name" value="Abhydrolase_1"/>
    <property type="match status" value="1"/>
</dbReference>
<dbReference type="PANTHER" id="PTHR43433:SF5">
    <property type="entry name" value="AB HYDROLASE-1 DOMAIN-CONTAINING PROTEIN"/>
    <property type="match status" value="1"/>
</dbReference>
<dbReference type="SUPFAM" id="SSF53474">
    <property type="entry name" value="alpha/beta-Hydrolases"/>
    <property type="match status" value="1"/>
</dbReference>
<dbReference type="InterPro" id="IPR000073">
    <property type="entry name" value="AB_hydrolase_1"/>
</dbReference>
<name>A0A3G9ICW1_9ACTN</name>
<dbReference type="Proteomes" id="UP000271573">
    <property type="component" value="Chromosome"/>
</dbReference>
<dbReference type="PANTHER" id="PTHR43433">
    <property type="entry name" value="HYDROLASE, ALPHA/BETA FOLD FAMILY PROTEIN"/>
    <property type="match status" value="1"/>
</dbReference>
<keyword evidence="3" id="KW-1185">Reference proteome</keyword>
<dbReference type="RefSeq" id="WP_125566457.1">
    <property type="nucleotide sequence ID" value="NZ_AP019307.1"/>
</dbReference>
<dbReference type="KEGG" id="nbe:Back2_04990"/>
<protein>
    <submittedName>
        <fullName evidence="2">3-oxoadipate enol-lactonase</fullName>
    </submittedName>
</protein>
<gene>
    <name evidence="2" type="ORF">Back2_04990</name>
</gene>
<dbReference type="Gene3D" id="3.40.50.1820">
    <property type="entry name" value="alpha/beta hydrolase"/>
    <property type="match status" value="2"/>
</dbReference>
<dbReference type="AlphaFoldDB" id="A0A3G9ICW1"/>
<evidence type="ECO:0000313" key="3">
    <source>
        <dbReference type="Proteomes" id="UP000271573"/>
    </source>
</evidence>
<reference evidence="2 3" key="1">
    <citation type="submission" date="2018-11" db="EMBL/GenBank/DDBJ databases">
        <title>Complete genome sequence of Nocardioides baekrokdamisoli strain KCTC 39748.</title>
        <authorList>
            <person name="Kang S.W."/>
            <person name="Lee K.C."/>
            <person name="Kim K.K."/>
            <person name="Kim J.S."/>
            <person name="Kim D.S."/>
            <person name="Ko S.H."/>
            <person name="Yang S.H."/>
            <person name="Shin Y.K."/>
            <person name="Lee J.S."/>
        </authorList>
    </citation>
    <scope>NUCLEOTIDE SEQUENCE [LARGE SCALE GENOMIC DNA]</scope>
    <source>
        <strain evidence="2 3">KCTC 39748</strain>
    </source>
</reference>
<sequence>MPEAHNGPTRIRYEVSGSGAPLLVIPGLGSDLRDMRDMVRRLSESFQVVVLDNRGAGRSDKPDEPYSIQTMAADALAVLDAASIPSANVLGYSMGGRIGLELTLQHPERVARLILLASGARVIRTWQRNLLFSISPHLPIGPKPRQPVYAFQRQRAATQAYDARASLRQIRTPTLVLHGRSDRIAPPELAEELHAGIPGSRLEWYAGGHITPVLKPGIVVDAARTFLA</sequence>
<dbReference type="InterPro" id="IPR050471">
    <property type="entry name" value="AB_hydrolase"/>
</dbReference>
<dbReference type="OrthoDB" id="9785847at2"/>
<dbReference type="InterPro" id="IPR029058">
    <property type="entry name" value="AB_hydrolase_fold"/>
</dbReference>